<feature type="compositionally biased region" description="Polar residues" evidence="1">
    <location>
        <begin position="1028"/>
        <end position="1048"/>
    </location>
</feature>
<evidence type="ECO:0000313" key="2">
    <source>
        <dbReference type="EMBL" id="THD23679.1"/>
    </source>
</evidence>
<name>A0A4E0R5B9_FASHE</name>
<keyword evidence="3" id="KW-1185">Reference proteome</keyword>
<sequence>MIQLYSLNYGRILQKSQQDPENLVAQLEKMKVADHPLLDELSSETEGIENRECEPVLQSRDDVECDIESRSLASNGESSASVNCPKNALETQTTLSSLYPKLEPDFPEETGTEVVTASAPLPENIRLESAPSEYSVPSPVTMEVLNNLYVNQMLDAIDSIELEFLKDVSNVYHGALVANEDRDFFQVLVNSYVHCWSQWQHAMDRFQMVRRDITQLKAVTWKVSRKTSKVSGKCQDGVSVSYEYVHEESILDESVSNEITETQDIMLWIVFEELPEIAYDLSRLRNRISEHLLTVLLNTDVYRKIVKSEPIQLLRSDMDMKHIRQIADLKWIISVLFAALRQHCSSEFHGQTVDPSLEGQLRHWLLLTAGTMIRFCRAEDHLFVLMHILRLPSRLLKPLSALVHPPDPNVVWHRSSTVSEFLEQPEIQLHLTMFGACLRPVRNRTQFLLATSSETKDIPGHVDLPLSHQSESDSAFLLLDSGGETDSEQSLHTSRANSVGAVTFSRTNASEPTVFVGPKDLDRVLKQLNLVRLIKLLDVQPNDNSGLGTKESGLMTLIAFANRIMNLIESCGEIYSHHLQAPKSRDHLASWRILTKRLASIISALVTAVGSRVRLVWYQYTQTEQQQQYGLSKRDEVLQVLSQYDAFCLRCTKCLLSGCGLPSTHQDAVRLIGWRCLARLFPFGLAFSRSKVEFLYLIINSLLPFGTSNSVPLAQLPDYLIGPLHRSLLSIELNDIGLSSIIMILGNLASVECRPVHVPANIYDSGLVAYPKELPQLEAALVRAVTIIIFGLSVYHYPDATGATSPTSHKGTGPIGLLPIAPDHGRRQLVNILYVHPEISLEFLFHMIMTVGKHISSGADLSTVIKKKAYAIGPYYAKQCFGTEELLLLLANEAPFDHLRPSADDVSELISWLVNQEPKAFTHVLSRTLLCRLSWESYLNLKSGEPFLALPMQLNFAVGLARLSEKQIQRRTRFASIQNHPIVEHILNSTKSTASSATNLLLASLGYRRLSLELPLHHGLKRDAQNRPFRSNSRRASFAPQRSRSQDPVASDGLFSMTDPVISWCINMVTRLHLPGCAINFPQEPLTDAVKTELMRAWKNLLQLNSDRNPVIAFLLLSIHSVLFASSESKITPYQGNIRTIFDSLDWKLILRTLSIIFHRYTTVDSTNTEEDPGNLVLTVAQLFKPTVAGHLQINARSFTSLFVGCSLDACLHQPHKCSGLIKMITLSLLDQPDWLTRPDSLNFLEWMLLMDLWISQNYIPTQFGGRGNILNWLDSQVCCIVKRHVQMAYIKCYSDTTTSWSEQFGTVASAAWRYSSHAISVLKARVTGAEPLSDVGLDSSYVDNLPVRNKSMITLFWRNLRQIQPPNTQINPSFSWWLITLIHSMDLVNQSVDSMTLERTNVPSNTLSGAWLRLSPILLRNVNELAVSTRKSPIADASDGPLPLRLALLLERVLLEAGLLSPTIDMDKPIADALCVSLFGRLRSVLSQLAIIQSVSLIVACPPQNPVFSVLLQLLLRSVFASPDEALANGTAQLTKFPTGLLLLHCLPWSFCNIGCTTSETAFLGTNSIHCDGSTSLLSILIEKIRWVITELQKNDDLTDSTTASQPSLTQVLRSSLELLDGLRHTIARDALVEPDGPLLALRRTAQIELLNGLASTFNWSSITTDLQTCAELWGRHRQISAISNDEVQDNLTTDRSGISPAHRPLAVPLELPYYSLESLVSNSFSSCIPKTVSVYPKSIQELRNNLFNWTKAVCDQIAQLQLLHQAYTQHLLRHLYVVTTVRESKHVECQSILPTWVHSKKCLGGAYLTFEYQTAVINEKVHTMCLQNAAKSDELLDALVQEVVTAACSVSDELSPSLGKWSQYGLQIEALVSNLIALSTQVSMSGTLYPSPSNPDTIESVKAVGMQCFEQLCQNLSGPLLTFPVSKKVLAECIRQLAEEFLTSFTAAHERVLDLMVALPHLSGVLAPTFVPPKPALSGNPDEPHPLTSVFERLIDVRVRCSAEAAWDVLKQIDLNAWCVSQPDRECPPPTGSPKQFQKLLAALYGCLKQTSLGNTKGTLHDVKLQELYFEFLQSLLRNRLSESLAFVMELLMDDICTQKSQPLWVIIHRLLVDEKQEFGKCTVSVEKLLVVLNTISAHLAKPSQRASGFSGTISDEFLLLPFEYVQTVLAVFQTLLSELGTKLGCCVREGHTSCACAIPPLFDNMIGILGRILIRGCVLTGSSESGMKEQGITLIRAVLGCISEVLTKADEACPTEYDLPWSSRLVDCLIKWILLAHCPASRSEQNITPGLRIVPLVVRLYASKSGNSDPGDDVCSSIHLPWSSWHPSTHTLDSMVAVLNWCSGSGRDLHLEQPAALFILLCFRHVHWDSKVHENSWTYTVTDQAAPPRWHPGDSSRETEFAMYLGSLTFLCMLLVQSLRDSETQIKNSLQNLIETILSTFDVSEVGERCYAYILSHMDVLRLPAHTVLMPPTSLEGRLFGLLASAGGMTASSPDTPHRPPNDCLYPELDTLVSKDTCALRHKRLCYLKKVIGLLQYTLLRGQIPVHEVEALKTGPLALNIVQSMSESTGSQTDSLFIRLLAQPMGSLFKRLLKATPSPTSVTKHENGDQDRILTVLGCLRIGNLLSELEAVAAASAWADPTTEEFESLSEMCTEVMSLIHTSAQQSITSEQLTCLERSAAEHRLNLVSSAIIFWILGEQSRETGVINQPDVSRVTVMPRSIHARLSKPMCHTVLTHNTPTNQISISTMVRVLEACTWSILTLAPNSMSFMDRLANVNAVFMQSLTRHSTEAFVVSNSFIYGCLREASLLPLFCLAVSRAKRFSTTDMVADGPQILLADIFHWLTTTDWKFIIPESPAKLSGFFLMLSFIAHSLEKRTSGDNSVIGCCDCHPAWKCQSSTNSGLQKHCMAAVSAKQFVSVLAEIRKALGSWKMLSGSDNEESDHFVRLLNFVNCIGSLVSSWIGTDPDGSQPLFEPLLLSQSGKVGDQPCTGLTSLVPALLARLPNFNLTQTITYVCNHFWPDLHPCIKAIISSFEH</sequence>
<protein>
    <recommendedName>
        <fullName evidence="4">Ectopic P granules protein 5</fullName>
    </recommendedName>
</protein>
<dbReference type="EMBL" id="JXXN02002008">
    <property type="protein sequence ID" value="THD23679.1"/>
    <property type="molecule type" value="Genomic_DNA"/>
</dbReference>
<evidence type="ECO:0000256" key="1">
    <source>
        <dbReference type="SAM" id="MobiDB-lite"/>
    </source>
</evidence>
<dbReference type="PANTHER" id="PTHR31139:SF4">
    <property type="entry name" value="ECTOPIC P GRANULES PROTEIN 5 HOMOLOG"/>
    <property type="match status" value="1"/>
</dbReference>
<comment type="caution">
    <text evidence="2">The sequence shown here is derived from an EMBL/GenBank/DDBJ whole genome shotgun (WGS) entry which is preliminary data.</text>
</comment>
<accession>A0A4E0R5B9</accession>
<dbReference type="PANTHER" id="PTHR31139">
    <property type="entry name" value="ECTOPIC P GRANULES PROTEIN 5 HOMOLOG"/>
    <property type="match status" value="1"/>
</dbReference>
<dbReference type="GO" id="GO:0097352">
    <property type="term" value="P:autophagosome maturation"/>
    <property type="evidence" value="ECO:0007669"/>
    <property type="project" value="TreeGrafter"/>
</dbReference>
<dbReference type="InterPro" id="IPR051436">
    <property type="entry name" value="Autophagy-related_EPG5"/>
</dbReference>
<organism evidence="2 3">
    <name type="scientific">Fasciola hepatica</name>
    <name type="common">Liver fluke</name>
    <dbReference type="NCBI Taxonomy" id="6192"/>
    <lineage>
        <taxon>Eukaryota</taxon>
        <taxon>Metazoa</taxon>
        <taxon>Spiralia</taxon>
        <taxon>Lophotrochozoa</taxon>
        <taxon>Platyhelminthes</taxon>
        <taxon>Trematoda</taxon>
        <taxon>Digenea</taxon>
        <taxon>Plagiorchiida</taxon>
        <taxon>Echinostomata</taxon>
        <taxon>Echinostomatoidea</taxon>
        <taxon>Fasciolidae</taxon>
        <taxon>Fasciola</taxon>
    </lineage>
</organism>
<evidence type="ECO:0000313" key="3">
    <source>
        <dbReference type="Proteomes" id="UP000230066"/>
    </source>
</evidence>
<proteinExistence type="predicted"/>
<evidence type="ECO:0008006" key="4">
    <source>
        <dbReference type="Google" id="ProtNLM"/>
    </source>
</evidence>
<dbReference type="GO" id="GO:0005737">
    <property type="term" value="C:cytoplasm"/>
    <property type="evidence" value="ECO:0007669"/>
    <property type="project" value="TreeGrafter"/>
</dbReference>
<gene>
    <name evidence="2" type="ORF">D915_005359</name>
</gene>
<reference evidence="2" key="1">
    <citation type="submission" date="2019-03" db="EMBL/GenBank/DDBJ databases">
        <title>Improved annotation for the trematode Fasciola hepatica.</title>
        <authorList>
            <person name="Choi Y.-J."/>
            <person name="Martin J."/>
            <person name="Mitreva M."/>
        </authorList>
    </citation>
    <scope>NUCLEOTIDE SEQUENCE [LARGE SCALE GENOMIC DNA]</scope>
</reference>
<dbReference type="Proteomes" id="UP000230066">
    <property type="component" value="Unassembled WGS sequence"/>
</dbReference>
<feature type="region of interest" description="Disordered" evidence="1">
    <location>
        <begin position="1023"/>
        <end position="1051"/>
    </location>
</feature>